<gene>
    <name evidence="1" type="ORF">V1525DRAFT_433597</name>
</gene>
<protein>
    <submittedName>
        <fullName evidence="1">Isochorismatase-like protein</fullName>
    </submittedName>
</protein>
<sequence length="599" mass="63036">MTVTSPLTISSARPAPFSLPAGRTALIIIDMQRDFVLPTGYGAVQCPSPEVFAQVAKLIGPCLDALRAARHLGMTVVHTREGHVPDLSDCPPTKLDRQLNANKRHVLCIGDEGPMGRLLVRGAYGHDIVDELKPRRDEVVLDKPGKGSFYNTDLHEILVSRGITHLLFCGVTAECCVATTFREANDHGFECCVLTDCTGGFNGTIVSATMDMFCAYDGLLGYASTSKALESIAEAHFANALAQPQPLDVSSNLLLNPLHASYVSGAKSVTQVITGIYDSLDPSDFVSLTPRETALVQAGKLDADKTVDVDGTRDLPLLYGVPFATTPEFSLSATVIAQIVSEGAIYLGTVASPSALLTVQKATYILTTTTDLGSSLPSSLSGYVTTKGSLSTTGITLASPSTSTITILAHSVLDARSLWAILVRIPNPTPEPLFQHFRDRPIISVDYRGFEGGGIRYAVAPSASDAFLSKVEPIFAKTGKLPGRKVPGEEASSALSAAIKLASSPESVMTLEQAPTSSVSALDTISNMHALESAKALFAKAFDSGIDSPDVFVVQLTSKVMTGILALGVCAVVVQGSVAFIGAKGIDARILDVGVLAQI</sequence>
<accession>A0ACC3SYB4</accession>
<proteinExistence type="predicted"/>
<reference evidence="2" key="1">
    <citation type="journal article" date="2024" name="Front. Bioeng. Biotechnol.">
        <title>Genome-scale model development and genomic sequencing of the oleaginous clade Lipomyces.</title>
        <authorList>
            <person name="Czajka J.J."/>
            <person name="Han Y."/>
            <person name="Kim J."/>
            <person name="Mondo S.J."/>
            <person name="Hofstad B.A."/>
            <person name="Robles A."/>
            <person name="Haridas S."/>
            <person name="Riley R."/>
            <person name="LaButti K."/>
            <person name="Pangilinan J."/>
            <person name="Andreopoulos W."/>
            <person name="Lipzen A."/>
            <person name="Yan J."/>
            <person name="Wang M."/>
            <person name="Ng V."/>
            <person name="Grigoriev I.V."/>
            <person name="Spatafora J.W."/>
            <person name="Magnuson J.K."/>
            <person name="Baker S.E."/>
            <person name="Pomraning K.R."/>
        </authorList>
    </citation>
    <scope>NUCLEOTIDE SEQUENCE [LARGE SCALE GENOMIC DNA]</scope>
    <source>
        <strain evidence="2">CBS 7786</strain>
    </source>
</reference>
<organism evidence="1 2">
    <name type="scientific">Lipomyces kononenkoae</name>
    <name type="common">Yeast</name>
    <dbReference type="NCBI Taxonomy" id="34357"/>
    <lineage>
        <taxon>Eukaryota</taxon>
        <taxon>Fungi</taxon>
        <taxon>Dikarya</taxon>
        <taxon>Ascomycota</taxon>
        <taxon>Saccharomycotina</taxon>
        <taxon>Lipomycetes</taxon>
        <taxon>Lipomycetales</taxon>
        <taxon>Lipomycetaceae</taxon>
        <taxon>Lipomyces</taxon>
    </lineage>
</organism>
<evidence type="ECO:0000313" key="1">
    <source>
        <dbReference type="EMBL" id="KAK9236612.1"/>
    </source>
</evidence>
<comment type="caution">
    <text evidence="1">The sequence shown here is derived from an EMBL/GenBank/DDBJ whole genome shotgun (WGS) entry which is preliminary data.</text>
</comment>
<dbReference type="Proteomes" id="UP001433508">
    <property type="component" value="Unassembled WGS sequence"/>
</dbReference>
<keyword evidence="2" id="KW-1185">Reference proteome</keyword>
<dbReference type="EMBL" id="MU971384">
    <property type="protein sequence ID" value="KAK9236612.1"/>
    <property type="molecule type" value="Genomic_DNA"/>
</dbReference>
<name>A0ACC3SYB4_LIPKO</name>
<evidence type="ECO:0000313" key="2">
    <source>
        <dbReference type="Proteomes" id="UP001433508"/>
    </source>
</evidence>